<dbReference type="InterPro" id="IPR010998">
    <property type="entry name" value="Integrase_recombinase_N"/>
</dbReference>
<proteinExistence type="inferred from homology"/>
<dbReference type="Proteomes" id="UP000586976">
    <property type="component" value="Unassembled WGS sequence"/>
</dbReference>
<keyword evidence="4" id="KW-0233">DNA recombination</keyword>
<sequence>MEEYPPQQHGERKRRRDCIGSWQARYRDPDGRQRAKNFDKKKQADDFLDDVRTRVRRRTYNDPKRGEITLAQWWDMWWPAQPQRATTTTNRKLSNWRAHIEPKWGKYRLCDLEYMELQHWFRNEVKGHHTRKKVLELLNAMLRAAVRDGKRIAFNPAAEIELEAPPKKDKDDARPPTREQCALIRQHCAVWYRPLLVFLEETGMRWGEATGLRWAYVDLEGQHIKVKEVLSEDKGTLFRQPAPKSVAGFRTVPLTPEAVEAVETMAARFRPVETVSPIGDGRDLHPEELVFRGPQGGVLTRHNFRRTWIPAIQAAGLARQVTNPETGRDEWWPRVHDLRHVFATRLKDLGIPEKDVQTVMGHDRGSKVTWLYQHSAEDVAAQVLAAMAPPAAPVRTLKAV</sequence>
<dbReference type="InterPro" id="IPR011010">
    <property type="entry name" value="DNA_brk_join_enz"/>
</dbReference>
<dbReference type="Gene3D" id="1.10.150.130">
    <property type="match status" value="1"/>
</dbReference>
<gene>
    <name evidence="6" type="ORF">H1V43_32490</name>
</gene>
<evidence type="ECO:0000259" key="5">
    <source>
        <dbReference type="PROSITE" id="PS51898"/>
    </source>
</evidence>
<dbReference type="GO" id="GO:0006310">
    <property type="term" value="P:DNA recombination"/>
    <property type="evidence" value="ECO:0007669"/>
    <property type="project" value="UniProtKB-KW"/>
</dbReference>
<dbReference type="GO" id="GO:0015074">
    <property type="term" value="P:DNA integration"/>
    <property type="evidence" value="ECO:0007669"/>
    <property type="project" value="UniProtKB-KW"/>
</dbReference>
<reference evidence="6 7" key="1">
    <citation type="submission" date="2020-07" db="EMBL/GenBank/DDBJ databases">
        <title>Streptomyces isolated from Indian soil.</title>
        <authorList>
            <person name="Mandal S."/>
            <person name="Maiti P.K."/>
        </authorList>
    </citation>
    <scope>NUCLEOTIDE SEQUENCE [LARGE SCALE GENOMIC DNA]</scope>
    <source>
        <strain evidence="6 7">PSKA54</strain>
    </source>
</reference>
<evidence type="ECO:0000313" key="7">
    <source>
        <dbReference type="Proteomes" id="UP000586976"/>
    </source>
</evidence>
<dbReference type="PANTHER" id="PTHR30629">
    <property type="entry name" value="PROPHAGE INTEGRASE"/>
    <property type="match status" value="1"/>
</dbReference>
<comment type="caution">
    <text evidence="6">The sequence shown here is derived from an EMBL/GenBank/DDBJ whole genome shotgun (WGS) entry which is preliminary data.</text>
</comment>
<evidence type="ECO:0000256" key="1">
    <source>
        <dbReference type="ARBA" id="ARBA00008857"/>
    </source>
</evidence>
<comment type="similarity">
    <text evidence="1">Belongs to the 'phage' integrase family.</text>
</comment>
<evidence type="ECO:0000256" key="3">
    <source>
        <dbReference type="ARBA" id="ARBA00023125"/>
    </source>
</evidence>
<dbReference type="Gene3D" id="1.10.443.10">
    <property type="entry name" value="Intergrase catalytic core"/>
    <property type="match status" value="1"/>
</dbReference>
<name>A0A7W2D733_9ACTN</name>
<keyword evidence="7" id="KW-1185">Reference proteome</keyword>
<protein>
    <submittedName>
        <fullName evidence="6">Site-specific integrase</fullName>
    </submittedName>
</protein>
<keyword evidence="3" id="KW-0238">DNA-binding</keyword>
<accession>A0A7W2D733</accession>
<feature type="domain" description="Tyr recombinase" evidence="5">
    <location>
        <begin position="171"/>
        <end position="385"/>
    </location>
</feature>
<dbReference type="CDD" id="cd01189">
    <property type="entry name" value="INT_ICEBs1_C_like"/>
    <property type="match status" value="1"/>
</dbReference>
<dbReference type="PROSITE" id="PS51898">
    <property type="entry name" value="TYR_RECOMBINASE"/>
    <property type="match status" value="1"/>
</dbReference>
<dbReference type="EMBL" id="JACEQY010000049">
    <property type="protein sequence ID" value="MBA4865983.1"/>
    <property type="molecule type" value="Genomic_DNA"/>
</dbReference>
<dbReference type="Pfam" id="PF00589">
    <property type="entry name" value="Phage_integrase"/>
    <property type="match status" value="1"/>
</dbReference>
<dbReference type="GO" id="GO:0003677">
    <property type="term" value="F:DNA binding"/>
    <property type="evidence" value="ECO:0007669"/>
    <property type="project" value="UniProtKB-KW"/>
</dbReference>
<dbReference type="AlphaFoldDB" id="A0A7W2D733"/>
<evidence type="ECO:0000256" key="4">
    <source>
        <dbReference type="ARBA" id="ARBA00023172"/>
    </source>
</evidence>
<dbReference type="PANTHER" id="PTHR30629:SF2">
    <property type="entry name" value="PROPHAGE INTEGRASE INTS-RELATED"/>
    <property type="match status" value="1"/>
</dbReference>
<keyword evidence="2" id="KW-0229">DNA integration</keyword>
<evidence type="ECO:0000313" key="6">
    <source>
        <dbReference type="EMBL" id="MBA4865983.1"/>
    </source>
</evidence>
<evidence type="ECO:0000256" key="2">
    <source>
        <dbReference type="ARBA" id="ARBA00022908"/>
    </source>
</evidence>
<dbReference type="InterPro" id="IPR050808">
    <property type="entry name" value="Phage_Integrase"/>
</dbReference>
<dbReference type="InterPro" id="IPR002104">
    <property type="entry name" value="Integrase_catalytic"/>
</dbReference>
<dbReference type="SUPFAM" id="SSF56349">
    <property type="entry name" value="DNA breaking-rejoining enzymes"/>
    <property type="match status" value="1"/>
</dbReference>
<organism evidence="6 7">
    <name type="scientific">Streptomyces himalayensis subsp. aureolus</name>
    <dbReference type="NCBI Taxonomy" id="2758039"/>
    <lineage>
        <taxon>Bacteria</taxon>
        <taxon>Bacillati</taxon>
        <taxon>Actinomycetota</taxon>
        <taxon>Actinomycetes</taxon>
        <taxon>Kitasatosporales</taxon>
        <taxon>Streptomycetaceae</taxon>
        <taxon>Streptomyces</taxon>
        <taxon>Streptomyces himalayensis</taxon>
    </lineage>
</organism>
<dbReference type="InterPro" id="IPR013762">
    <property type="entry name" value="Integrase-like_cat_sf"/>
</dbReference>